<dbReference type="GO" id="GO:0016874">
    <property type="term" value="F:ligase activity"/>
    <property type="evidence" value="ECO:0007669"/>
    <property type="project" value="UniProtKB-KW"/>
</dbReference>
<comment type="caution">
    <text evidence="1">The sequence shown here is derived from an EMBL/GenBank/DDBJ whole genome shotgun (WGS) entry which is preliminary data.</text>
</comment>
<name>A0A4Y2REI9_ARAVE</name>
<dbReference type="EMBL" id="BGPR01016683">
    <property type="protein sequence ID" value="GBN73830.1"/>
    <property type="molecule type" value="Genomic_DNA"/>
</dbReference>
<evidence type="ECO:0000313" key="1">
    <source>
        <dbReference type="EMBL" id="GBN73830.1"/>
    </source>
</evidence>
<evidence type="ECO:0000313" key="2">
    <source>
        <dbReference type="Proteomes" id="UP000499080"/>
    </source>
</evidence>
<dbReference type="OrthoDB" id="6505230at2759"/>
<keyword evidence="1" id="KW-0436">Ligase</keyword>
<dbReference type="Proteomes" id="UP000499080">
    <property type="component" value="Unassembled WGS sequence"/>
</dbReference>
<sequence>MAAETISAKAKTETIEKVLDEMNESHLESTVKVFRSAYYLGKSDRPFSDHFQLLELQQLNIVDIGKISVLIDESTSLGAKYALIVYSNCEISKERPPNSFFLDLIELPDQTSATILRAFLNCLNQNSFCDEYLQENLVAFASDGSSVMLGKRYGVEQNLAEKYPNIILWHCMKHRIELANFKCWIVKKVKQIGRIGETEIEKPCALFRLNVNETKNSYRDYLENSSVVPKELIPLMNCSSLIPCSSSECERGFSQMNIMVTPTRLWTSNISSLMFINLNGPNIRKWKPELYVRTWLRKHRSADDTRTKRAKPAENIDDVVNENVFS</sequence>
<dbReference type="AlphaFoldDB" id="A0A4Y2REI9"/>
<keyword evidence="2" id="KW-1185">Reference proteome</keyword>
<dbReference type="PANTHER" id="PTHR46880:SF8">
    <property type="entry name" value="E3 SUMO-PROTEIN LIGASE KIAA1586"/>
    <property type="match status" value="1"/>
</dbReference>
<reference evidence="1 2" key="1">
    <citation type="journal article" date="2019" name="Sci. Rep.">
        <title>Orb-weaving spider Araneus ventricosus genome elucidates the spidroin gene catalogue.</title>
        <authorList>
            <person name="Kono N."/>
            <person name="Nakamura H."/>
            <person name="Ohtoshi R."/>
            <person name="Moran D.A.P."/>
            <person name="Shinohara A."/>
            <person name="Yoshida Y."/>
            <person name="Fujiwara M."/>
            <person name="Mori M."/>
            <person name="Tomita M."/>
            <person name="Arakawa K."/>
        </authorList>
    </citation>
    <scope>NUCLEOTIDE SEQUENCE [LARGE SCALE GENOMIC DNA]</scope>
</reference>
<gene>
    <name evidence="1" type="primary">KIAA1586_5</name>
    <name evidence="1" type="ORF">AVEN_208610_1</name>
</gene>
<proteinExistence type="predicted"/>
<protein>
    <submittedName>
        <fullName evidence="1">E3 SUMO-protein ligase KIAA1586</fullName>
    </submittedName>
</protein>
<organism evidence="1 2">
    <name type="scientific">Araneus ventricosus</name>
    <name type="common">Orbweaver spider</name>
    <name type="synonym">Epeira ventricosa</name>
    <dbReference type="NCBI Taxonomy" id="182803"/>
    <lineage>
        <taxon>Eukaryota</taxon>
        <taxon>Metazoa</taxon>
        <taxon>Ecdysozoa</taxon>
        <taxon>Arthropoda</taxon>
        <taxon>Chelicerata</taxon>
        <taxon>Arachnida</taxon>
        <taxon>Araneae</taxon>
        <taxon>Araneomorphae</taxon>
        <taxon>Entelegynae</taxon>
        <taxon>Araneoidea</taxon>
        <taxon>Araneidae</taxon>
        <taxon>Araneus</taxon>
    </lineage>
</organism>
<accession>A0A4Y2REI9</accession>
<dbReference type="PANTHER" id="PTHR46880">
    <property type="entry name" value="RAS-ASSOCIATING DOMAIN-CONTAINING PROTEIN"/>
    <property type="match status" value="1"/>
</dbReference>